<dbReference type="InterPro" id="IPR036770">
    <property type="entry name" value="Ankyrin_rpt-contain_sf"/>
</dbReference>
<feature type="repeat" description="ANK" evidence="3">
    <location>
        <begin position="232"/>
        <end position="264"/>
    </location>
</feature>
<dbReference type="AlphaFoldDB" id="A0A0M0JR64"/>
<feature type="repeat" description="ANK" evidence="3">
    <location>
        <begin position="460"/>
        <end position="492"/>
    </location>
</feature>
<accession>A0A0M0JR64</accession>
<evidence type="ECO:0000256" key="3">
    <source>
        <dbReference type="PROSITE-ProRule" id="PRU00023"/>
    </source>
</evidence>
<evidence type="ECO:0000256" key="2">
    <source>
        <dbReference type="ARBA" id="ARBA00023043"/>
    </source>
</evidence>
<feature type="repeat" description="ANK" evidence="3">
    <location>
        <begin position="199"/>
        <end position="231"/>
    </location>
</feature>
<dbReference type="Gene3D" id="1.25.40.20">
    <property type="entry name" value="Ankyrin repeat-containing domain"/>
    <property type="match status" value="5"/>
</dbReference>
<feature type="repeat" description="ANK" evidence="3">
    <location>
        <begin position="88"/>
        <end position="120"/>
    </location>
</feature>
<protein>
    <submittedName>
        <fullName evidence="4">Ankyrin-3 isoform 1</fullName>
    </submittedName>
</protein>
<dbReference type="PANTHER" id="PTHR24198:SF165">
    <property type="entry name" value="ANKYRIN REPEAT-CONTAINING PROTEIN-RELATED"/>
    <property type="match status" value="1"/>
</dbReference>
<keyword evidence="2 3" id="KW-0040">ANK repeat</keyword>
<dbReference type="Pfam" id="PF13637">
    <property type="entry name" value="Ank_4"/>
    <property type="match status" value="1"/>
</dbReference>
<dbReference type="EMBL" id="JWZX01002465">
    <property type="protein sequence ID" value="KOO29089.1"/>
    <property type="molecule type" value="Genomic_DNA"/>
</dbReference>
<feature type="repeat" description="ANK" evidence="3">
    <location>
        <begin position="121"/>
        <end position="158"/>
    </location>
</feature>
<feature type="repeat" description="ANK" evidence="3">
    <location>
        <begin position="53"/>
        <end position="86"/>
    </location>
</feature>
<dbReference type="SUPFAM" id="SSF48403">
    <property type="entry name" value="Ankyrin repeat"/>
    <property type="match status" value="1"/>
</dbReference>
<proteinExistence type="predicted"/>
<feature type="repeat" description="ANK" evidence="3">
    <location>
        <begin position="493"/>
        <end position="519"/>
    </location>
</feature>
<evidence type="ECO:0000313" key="4">
    <source>
        <dbReference type="EMBL" id="KOO29089.1"/>
    </source>
</evidence>
<dbReference type="PROSITE" id="PS50297">
    <property type="entry name" value="ANK_REP_REGION"/>
    <property type="match status" value="8"/>
</dbReference>
<dbReference type="OrthoDB" id="194358at2759"/>
<dbReference type="Proteomes" id="UP000037460">
    <property type="component" value="Unassembled WGS sequence"/>
</dbReference>
<keyword evidence="1" id="KW-0677">Repeat</keyword>
<dbReference type="Pfam" id="PF12796">
    <property type="entry name" value="Ank_2"/>
    <property type="match status" value="5"/>
</dbReference>
<evidence type="ECO:0000256" key="1">
    <source>
        <dbReference type="ARBA" id="ARBA00022737"/>
    </source>
</evidence>
<gene>
    <name evidence="4" type="ORF">Ctob_007483</name>
</gene>
<reference evidence="5" key="1">
    <citation type="journal article" date="2015" name="PLoS Genet.">
        <title>Genome Sequence and Transcriptome Analyses of Chrysochromulina tobin: Metabolic Tools for Enhanced Algal Fitness in the Prominent Order Prymnesiales (Haptophyceae).</title>
        <authorList>
            <person name="Hovde B.T."/>
            <person name="Deodato C.R."/>
            <person name="Hunsperger H.M."/>
            <person name="Ryken S.A."/>
            <person name="Yost W."/>
            <person name="Jha R.K."/>
            <person name="Patterson J."/>
            <person name="Monnat R.J. Jr."/>
            <person name="Barlow S.B."/>
            <person name="Starkenburg S.R."/>
            <person name="Cattolico R.A."/>
        </authorList>
    </citation>
    <scope>NUCLEOTIDE SEQUENCE</scope>
    <source>
        <strain evidence="5">CCMP291</strain>
    </source>
</reference>
<dbReference type="InterPro" id="IPR002110">
    <property type="entry name" value="Ankyrin_rpt"/>
</dbReference>
<keyword evidence="5" id="KW-1185">Reference proteome</keyword>
<sequence length="689" mass="73217">MVLLVPRPVIDEEQQQLMQMIVDARVQQLIIHLRRGGIKHLDVNEMLQRGEYKGFTPMHVAVMRGTSSIVAALLELANADPDVMAAGTGETPLHLAAAKGDVSMTRALLSHAANPDPHEKHGLTPLLVAAAAGIKGSFHHVVIAELLRASASLSARDPHGDTPLHLACDSLVALTLMNELTAHRGSANLRSALEALNAGGESVLHRAIGRHQTEVAALLLQCGARADVRSSAGDTPMHYAARDGLETIAKLLLNEMKDATSSEARTRSLNASNLQGETALHLAMSGTSMSHARVAKLLLDHGAFAFGRTRGGESVLHVCAREGNVDLARTVLRRLTPATVEALNAKSASGNTALHVAVLSQKLEMVALLLEQPQIDRGAVDHEGNTAIHLACQQLSARTSADTRMLVLLLGAGRGVRAEQLTPRNNLGWAPLHTCAFHGTDQGVRLLLEHIAPVNQPSADGWTALQLAASEGHAAVTRSLLAASASADLHHPSGESALGLAAARSHHAVVRELLTAGASPATPVDVYGWTPMHAALGAGDEAVALALLERGGRLRAKKAPSARDAWPKPNTFRSKPLVAGDAIDRAPAEMRSRLLGIDERMRRAKRLEGHDSEDEEEVIEEPTDVVHYADAWASSDRRGAAPDVAEAQAIAMLPAQVLLPLPLPYERGGPYEPLKRVIAPDRSGYFGAF</sequence>
<comment type="caution">
    <text evidence="4">The sequence shown here is derived from an EMBL/GenBank/DDBJ whole genome shotgun (WGS) entry which is preliminary data.</text>
</comment>
<feature type="repeat" description="ANK" evidence="3">
    <location>
        <begin position="527"/>
        <end position="559"/>
    </location>
</feature>
<evidence type="ECO:0000313" key="5">
    <source>
        <dbReference type="Proteomes" id="UP000037460"/>
    </source>
</evidence>
<dbReference type="PANTHER" id="PTHR24198">
    <property type="entry name" value="ANKYRIN REPEAT AND PROTEIN KINASE DOMAIN-CONTAINING PROTEIN"/>
    <property type="match status" value="1"/>
</dbReference>
<dbReference type="SMART" id="SM00248">
    <property type="entry name" value="ANK"/>
    <property type="match status" value="14"/>
</dbReference>
<dbReference type="PRINTS" id="PR01415">
    <property type="entry name" value="ANKYRIN"/>
</dbReference>
<dbReference type="PROSITE" id="PS50088">
    <property type="entry name" value="ANK_REPEAT"/>
    <property type="match status" value="10"/>
</dbReference>
<organism evidence="4 5">
    <name type="scientific">Chrysochromulina tobinii</name>
    <dbReference type="NCBI Taxonomy" id="1460289"/>
    <lineage>
        <taxon>Eukaryota</taxon>
        <taxon>Haptista</taxon>
        <taxon>Haptophyta</taxon>
        <taxon>Prymnesiophyceae</taxon>
        <taxon>Prymnesiales</taxon>
        <taxon>Chrysochromulinaceae</taxon>
        <taxon>Chrysochromulina</taxon>
    </lineage>
</organism>
<feature type="repeat" description="ANK" evidence="3">
    <location>
        <begin position="275"/>
        <end position="303"/>
    </location>
</feature>
<name>A0A0M0JR64_9EUKA</name>
<feature type="repeat" description="ANK" evidence="3">
    <location>
        <begin position="349"/>
        <end position="371"/>
    </location>
</feature>